<keyword evidence="7 12" id="KW-0560">Oxidoreductase</keyword>
<dbReference type="InterPro" id="IPR015421">
    <property type="entry name" value="PyrdxlP-dep_Trfase_major"/>
</dbReference>
<keyword evidence="6 9" id="KW-0663">Pyridoxal phosphate</keyword>
<dbReference type="EMBL" id="CP019688">
    <property type="protein sequence ID" value="AQQ15677.1"/>
    <property type="molecule type" value="Genomic_DNA"/>
</dbReference>
<feature type="modified residue" description="N6-(pyridoxal phosphate)lysine" evidence="9">
    <location>
        <position position="683"/>
    </location>
</feature>
<evidence type="ECO:0000313" key="13">
    <source>
        <dbReference type="Proteomes" id="UP000217209"/>
    </source>
</evidence>
<dbReference type="CDD" id="cd00613">
    <property type="entry name" value="GDC-P"/>
    <property type="match status" value="1"/>
</dbReference>
<evidence type="ECO:0000256" key="9">
    <source>
        <dbReference type="PIRSR" id="PIRSR603437-50"/>
    </source>
</evidence>
<dbReference type="InterPro" id="IPR003437">
    <property type="entry name" value="GcvP"/>
</dbReference>
<dbReference type="EC" id="1.4.4.2" evidence="5"/>
<evidence type="ECO:0000259" key="11">
    <source>
        <dbReference type="Pfam" id="PF21478"/>
    </source>
</evidence>
<accession>A0A1Q2HXT2</accession>
<sequence length="960" mass="103936">MDYISRHIGPTRDETQEMLEAIGYASLDALIDAAIPQGLRMDGVLKLPKPLTEYEAQARLQELAKKNTVLKAFYGQGFFSTLTPPVIRRGVVEDAGWYTAYTPYQPEISQGRLEALLNFQTVVQDLTGLDIANASLLDEASAAAEAVGLMSRAVKKGRRVLLDSRLHPQVINVAAERGRVFDLEVEVTDLSQPVVAEDLVGAIVAYPGTEGDIVDPSPVIDAVHERGGLVCVDADILALTLLEAPGEFGADIAIGTTQRLGVPLFYGGPHAAFMAVTDKLRRQMPGRLVGVSKDAEGYPAYRLALQTREQHIRREKATSNICTAQALLAVTASMYAVYHGPAGLTEIAEAIHGYATRFATSIEKAGMRVRHAQFFDTVVVEDAGQEAVDKLAKAGYLVRKLDDEAVAVAFGEDCDDDDLRALLEGFGAGEISEGERRIPAELQRKTEFMTHEVFNSISSETQMMRYIRKLGDKDLALDRTMIPLGSCTMKLNPTAGVETITWPEFANVHPFTPDEYTAGWRELIEELAGWLTEITGYDAVSMQPNSGATGEYAGLMAIRQYHLSRGDDQRDICIIPASAHGTNAASASLANLRVVVVATAEDGSIDMADLDEKIAKHADNIAAIMITYPSTHGVYEDTVRDVADKIHAVGGQVYIDGANMNALTGVARPGDFGGDVSHLNLHKTFTIPHGGGGPGVGPIGVGEHLIPFLPSDANTDYVAEGSDAAHGVPVAGTYYGSAGVTQIPWAYIAMSGAEGLKAATSNAVLAANYVAHELNDAFPVLYTGENGLVAHECILDLNDITARTGVTAADVAKRLVDYGFHAPTLAFPVAGTLMVEPTESEDKAELDRFIEAMCSIREEIRQIENGEIEYEKSVIHNAPYTAHSVTRTEWPYDFSREQAAYPVDTLVHQKYFPPVRRIDEAYGDRNLQCACPPPEAFDIAVDELEPVEEIDVTTTEENRK</sequence>
<evidence type="ECO:0000256" key="8">
    <source>
        <dbReference type="ARBA" id="ARBA00049026"/>
    </source>
</evidence>
<evidence type="ECO:0000256" key="3">
    <source>
        <dbReference type="ARBA" id="ARBA00010756"/>
    </source>
</evidence>
<dbReference type="SUPFAM" id="SSF53383">
    <property type="entry name" value="PLP-dependent transferases"/>
    <property type="match status" value="2"/>
</dbReference>
<evidence type="ECO:0000313" key="12">
    <source>
        <dbReference type="EMBL" id="AQQ15677.1"/>
    </source>
</evidence>
<comment type="similarity">
    <text evidence="3">Belongs to the GcvP family.</text>
</comment>
<dbReference type="InterPro" id="IPR015424">
    <property type="entry name" value="PyrdxlP-dep_Trfase"/>
</dbReference>
<dbReference type="NCBIfam" id="NF003346">
    <property type="entry name" value="PRK04366.1"/>
    <property type="match status" value="1"/>
</dbReference>
<dbReference type="GO" id="GO:0016594">
    <property type="term" value="F:glycine binding"/>
    <property type="evidence" value="ECO:0007669"/>
    <property type="project" value="TreeGrafter"/>
</dbReference>
<dbReference type="PANTHER" id="PTHR11773">
    <property type="entry name" value="GLYCINE DEHYDROGENASE, DECARBOXYLATING"/>
    <property type="match status" value="1"/>
</dbReference>
<dbReference type="Pfam" id="PF02347">
    <property type="entry name" value="GDC-P"/>
    <property type="match status" value="1"/>
</dbReference>
<evidence type="ECO:0000259" key="10">
    <source>
        <dbReference type="Pfam" id="PF02347"/>
    </source>
</evidence>
<feature type="domain" description="Glycine cleavage system P-protein N-terminal" evidence="10">
    <location>
        <begin position="6"/>
        <end position="424"/>
    </location>
</feature>
<dbReference type="InterPro" id="IPR015422">
    <property type="entry name" value="PyrdxlP-dep_Trfase_small"/>
</dbReference>
<dbReference type="GO" id="GO:0030170">
    <property type="term" value="F:pyridoxal phosphate binding"/>
    <property type="evidence" value="ECO:0007669"/>
    <property type="project" value="TreeGrafter"/>
</dbReference>
<dbReference type="Gene3D" id="3.40.640.10">
    <property type="entry name" value="Type I PLP-dependent aspartate aminotransferase-like (Major domain)"/>
    <property type="match status" value="2"/>
</dbReference>
<dbReference type="RefSeq" id="WP_095660335.1">
    <property type="nucleotide sequence ID" value="NZ_CALTZW010000007.1"/>
</dbReference>
<dbReference type="GO" id="GO:0019464">
    <property type="term" value="P:glycine decarboxylation via glycine cleavage system"/>
    <property type="evidence" value="ECO:0007669"/>
    <property type="project" value="TreeGrafter"/>
</dbReference>
<protein>
    <recommendedName>
        <fullName evidence="5">glycine dehydrogenase (aminomethyl-transferring)</fullName>
        <ecNumber evidence="5">1.4.4.2</ecNumber>
    </recommendedName>
</protein>
<evidence type="ECO:0000256" key="1">
    <source>
        <dbReference type="ARBA" id="ARBA00001933"/>
    </source>
</evidence>
<feature type="domain" description="Glycine dehydrogenase C-terminal" evidence="11">
    <location>
        <begin position="759"/>
        <end position="880"/>
    </location>
</feature>
<dbReference type="FunFam" id="3.40.640.10:FF:000007">
    <property type="entry name" value="glycine dehydrogenase (Decarboxylating), mitochondrial"/>
    <property type="match status" value="1"/>
</dbReference>
<dbReference type="GO" id="GO:0004375">
    <property type="term" value="F:glycine dehydrogenase (decarboxylating) activity"/>
    <property type="evidence" value="ECO:0007669"/>
    <property type="project" value="UniProtKB-EC"/>
</dbReference>
<dbReference type="Proteomes" id="UP000217209">
    <property type="component" value="Chromosome"/>
</dbReference>
<comment type="cofactor">
    <cofactor evidence="1 9">
        <name>pyridoxal 5'-phosphate</name>
        <dbReference type="ChEBI" id="CHEBI:597326"/>
    </cofactor>
</comment>
<dbReference type="GO" id="GO:0005829">
    <property type="term" value="C:cytosol"/>
    <property type="evidence" value="ECO:0007669"/>
    <property type="project" value="TreeGrafter"/>
</dbReference>
<organism evidence="12 13">
    <name type="scientific">Corynebacterium glaucum</name>
    <dbReference type="NCBI Taxonomy" id="187491"/>
    <lineage>
        <taxon>Bacteria</taxon>
        <taxon>Bacillati</taxon>
        <taxon>Actinomycetota</taxon>
        <taxon>Actinomycetes</taxon>
        <taxon>Mycobacteriales</taxon>
        <taxon>Corynebacteriaceae</taxon>
        <taxon>Corynebacterium</taxon>
    </lineage>
</organism>
<comment type="catalytic activity">
    <reaction evidence="8">
        <text>N(6)-[(R)-lipoyl]-L-lysyl-[glycine-cleavage complex H protein] + glycine + H(+) = N(6)-[(R)-S(8)-aminomethyldihydrolipoyl]-L-lysyl-[glycine-cleavage complex H protein] + CO2</text>
        <dbReference type="Rhea" id="RHEA:24304"/>
        <dbReference type="Rhea" id="RHEA-COMP:10494"/>
        <dbReference type="Rhea" id="RHEA-COMP:10495"/>
        <dbReference type="ChEBI" id="CHEBI:15378"/>
        <dbReference type="ChEBI" id="CHEBI:16526"/>
        <dbReference type="ChEBI" id="CHEBI:57305"/>
        <dbReference type="ChEBI" id="CHEBI:83099"/>
        <dbReference type="ChEBI" id="CHEBI:83143"/>
        <dbReference type="EC" id="1.4.4.2"/>
    </reaction>
</comment>
<dbReference type="KEGG" id="cgv:CGLAU_08610"/>
<reference evidence="12 13" key="1">
    <citation type="submission" date="2016-12" db="EMBL/GenBank/DDBJ databases">
        <authorList>
            <person name="Song W.-J."/>
            <person name="Kurnit D.M."/>
        </authorList>
    </citation>
    <scope>NUCLEOTIDE SEQUENCE [LARGE SCALE GENOMIC DNA]</scope>
    <source>
        <strain evidence="12 13">DSM 30827</strain>
    </source>
</reference>
<dbReference type="NCBIfam" id="TIGR00461">
    <property type="entry name" value="gcvP"/>
    <property type="match status" value="1"/>
</dbReference>
<evidence type="ECO:0000256" key="4">
    <source>
        <dbReference type="ARBA" id="ARBA00011690"/>
    </source>
</evidence>
<dbReference type="Gene3D" id="3.90.1150.10">
    <property type="entry name" value="Aspartate Aminotransferase, domain 1"/>
    <property type="match status" value="2"/>
</dbReference>
<evidence type="ECO:0000256" key="5">
    <source>
        <dbReference type="ARBA" id="ARBA00012134"/>
    </source>
</evidence>
<keyword evidence="13" id="KW-1185">Reference proteome</keyword>
<evidence type="ECO:0000256" key="2">
    <source>
        <dbReference type="ARBA" id="ARBA00003788"/>
    </source>
</evidence>
<comment type="subunit">
    <text evidence="4">The glycine cleavage system is composed of four proteins: P, T, L and H.</text>
</comment>
<dbReference type="PANTHER" id="PTHR11773:SF1">
    <property type="entry name" value="GLYCINE DEHYDROGENASE (DECARBOXYLATING), MITOCHONDRIAL"/>
    <property type="match status" value="1"/>
</dbReference>
<evidence type="ECO:0000256" key="7">
    <source>
        <dbReference type="ARBA" id="ARBA00023002"/>
    </source>
</evidence>
<dbReference type="InterPro" id="IPR020581">
    <property type="entry name" value="GDC_P"/>
</dbReference>
<comment type="function">
    <text evidence="2">The glycine cleavage system catalyzes the degradation of glycine. The P protein binds the alpha-amino group of glycine through its pyridoxal phosphate cofactor; CO(2) is released and the remaining methylamine moiety is then transferred to the lipoamide cofactor of the H protein.</text>
</comment>
<name>A0A1Q2HXT2_9CORY</name>
<dbReference type="GO" id="GO:0005960">
    <property type="term" value="C:glycine cleavage complex"/>
    <property type="evidence" value="ECO:0007669"/>
    <property type="project" value="TreeGrafter"/>
</dbReference>
<dbReference type="Pfam" id="PF21478">
    <property type="entry name" value="GcvP2_C"/>
    <property type="match status" value="1"/>
</dbReference>
<evidence type="ECO:0000256" key="6">
    <source>
        <dbReference type="ARBA" id="ARBA00022898"/>
    </source>
</evidence>
<dbReference type="OrthoDB" id="9801272at2"/>
<dbReference type="InterPro" id="IPR049316">
    <property type="entry name" value="GDC-P_C"/>
</dbReference>
<proteinExistence type="inferred from homology"/>
<dbReference type="InterPro" id="IPR049315">
    <property type="entry name" value="GDC-P_N"/>
</dbReference>
<dbReference type="AlphaFoldDB" id="A0A1Q2HXT2"/>
<gene>
    <name evidence="12" type="primary">gcvP</name>
    <name evidence="12" type="ORF">CGLAU_08610</name>
</gene>